<keyword evidence="1" id="KW-0472">Membrane</keyword>
<feature type="transmembrane region" description="Helical" evidence="1">
    <location>
        <begin position="21"/>
        <end position="45"/>
    </location>
</feature>
<keyword evidence="1" id="KW-1133">Transmembrane helix</keyword>
<keyword evidence="3" id="KW-1185">Reference proteome</keyword>
<organism evidence="2 3">
    <name type="scientific">Chloropicon primus</name>
    <dbReference type="NCBI Taxonomy" id="1764295"/>
    <lineage>
        <taxon>Eukaryota</taxon>
        <taxon>Viridiplantae</taxon>
        <taxon>Chlorophyta</taxon>
        <taxon>Chloropicophyceae</taxon>
        <taxon>Chloropicales</taxon>
        <taxon>Chloropicaceae</taxon>
        <taxon>Chloropicon</taxon>
    </lineage>
</organism>
<gene>
    <name evidence="2" type="ORF">A3770_01p00960</name>
</gene>
<name>A0A5B8MAU5_9CHLO</name>
<evidence type="ECO:0000313" key="3">
    <source>
        <dbReference type="Proteomes" id="UP000316726"/>
    </source>
</evidence>
<dbReference type="AlphaFoldDB" id="A0A5B8MAU5"/>
<evidence type="ECO:0000313" key="2">
    <source>
        <dbReference type="EMBL" id="QDZ17578.1"/>
    </source>
</evidence>
<reference evidence="2 3" key="1">
    <citation type="submission" date="2018-07" db="EMBL/GenBank/DDBJ databases">
        <title>The complete nuclear genome of the prasinophyte Chloropicon primus (CCMP1205).</title>
        <authorList>
            <person name="Pombert J.-F."/>
            <person name="Otis C."/>
            <person name="Turmel M."/>
            <person name="Lemieux C."/>
        </authorList>
    </citation>
    <scope>NUCLEOTIDE SEQUENCE [LARGE SCALE GENOMIC DNA]</scope>
    <source>
        <strain evidence="2 3">CCMP1205</strain>
    </source>
</reference>
<keyword evidence="1" id="KW-0812">Transmembrane</keyword>
<feature type="transmembrane region" description="Helical" evidence="1">
    <location>
        <begin position="65"/>
        <end position="87"/>
    </location>
</feature>
<dbReference type="Proteomes" id="UP000316726">
    <property type="component" value="Chromosome 1"/>
</dbReference>
<evidence type="ECO:0000256" key="1">
    <source>
        <dbReference type="SAM" id="Phobius"/>
    </source>
</evidence>
<dbReference type="EMBL" id="CP031034">
    <property type="protein sequence ID" value="QDZ17578.1"/>
    <property type="molecule type" value="Genomic_DNA"/>
</dbReference>
<sequence>MFVKWLEDIVKGAFTSGVNLPTYWFLNGCLVLLVTLCLVVAFLSAGGGGDDDDEGKDNGTGEIDLRFHFSVMAALAVLLGASLNYVIREAKVLKEEKEKDK</sequence>
<proteinExistence type="predicted"/>
<protein>
    <submittedName>
        <fullName evidence="2">Uncharacterized protein</fullName>
    </submittedName>
</protein>
<accession>A0A5B8MAU5</accession>